<protein>
    <recommendedName>
        <fullName evidence="3">Sulfotransferase</fullName>
    </recommendedName>
</protein>
<evidence type="ECO:0000313" key="1">
    <source>
        <dbReference type="EMBL" id="KAK7102533.1"/>
    </source>
</evidence>
<keyword evidence="2" id="KW-1185">Reference proteome</keyword>
<dbReference type="PANTHER" id="PTHR15723">
    <property type="entry name" value="CARBOHYDRATE SULFOTRANSFERASE 15"/>
    <property type="match status" value="1"/>
</dbReference>
<dbReference type="AlphaFoldDB" id="A0AAN9BAV6"/>
<dbReference type="PANTHER" id="PTHR15723:SF0">
    <property type="entry name" value="CARBOHYDRATE SULFOTRANSFERASE 15"/>
    <property type="match status" value="1"/>
</dbReference>
<comment type="caution">
    <text evidence="1">The sequence shown here is derived from an EMBL/GenBank/DDBJ whole genome shotgun (WGS) entry which is preliminary data.</text>
</comment>
<proteinExistence type="predicted"/>
<name>A0AAN9BAV6_9CAEN</name>
<dbReference type="InterPro" id="IPR052654">
    <property type="entry name" value="CS_Sulfotransferase"/>
</dbReference>
<dbReference type="InterPro" id="IPR027417">
    <property type="entry name" value="P-loop_NTPase"/>
</dbReference>
<dbReference type="Gene3D" id="3.40.50.300">
    <property type="entry name" value="P-loop containing nucleotide triphosphate hydrolases"/>
    <property type="match status" value="1"/>
</dbReference>
<accession>A0AAN9BAV6</accession>
<dbReference type="EMBL" id="JBAMIC010000010">
    <property type="protein sequence ID" value="KAK7102533.1"/>
    <property type="molecule type" value="Genomic_DNA"/>
</dbReference>
<dbReference type="GO" id="GO:0050659">
    <property type="term" value="F:N-acetylgalactosamine 4-sulfate 6-O-sulfotransferase activity"/>
    <property type="evidence" value="ECO:0007669"/>
    <property type="project" value="TreeGrafter"/>
</dbReference>
<dbReference type="SUPFAM" id="SSF52540">
    <property type="entry name" value="P-loop containing nucleoside triphosphate hydrolases"/>
    <property type="match status" value="1"/>
</dbReference>
<evidence type="ECO:0000313" key="2">
    <source>
        <dbReference type="Proteomes" id="UP001374579"/>
    </source>
</evidence>
<sequence>MLLIRFEDYKQNITKELIRTYQFLGLDTGVVSNRLDGIVSQEIKNQGKLKKKVEPMLENTERLLSEFYQPFITRLSGLLEDNKFLWKDLKAGT</sequence>
<dbReference type="GO" id="GO:0019319">
    <property type="term" value="P:hexose biosynthetic process"/>
    <property type="evidence" value="ECO:0007669"/>
    <property type="project" value="TreeGrafter"/>
</dbReference>
<organism evidence="1 2">
    <name type="scientific">Littorina saxatilis</name>
    <dbReference type="NCBI Taxonomy" id="31220"/>
    <lineage>
        <taxon>Eukaryota</taxon>
        <taxon>Metazoa</taxon>
        <taxon>Spiralia</taxon>
        <taxon>Lophotrochozoa</taxon>
        <taxon>Mollusca</taxon>
        <taxon>Gastropoda</taxon>
        <taxon>Caenogastropoda</taxon>
        <taxon>Littorinimorpha</taxon>
        <taxon>Littorinoidea</taxon>
        <taxon>Littorinidae</taxon>
        <taxon>Littorina</taxon>
    </lineage>
</organism>
<gene>
    <name evidence="1" type="ORF">V1264_020736</name>
</gene>
<dbReference type="Proteomes" id="UP001374579">
    <property type="component" value="Unassembled WGS sequence"/>
</dbReference>
<reference evidence="1 2" key="1">
    <citation type="submission" date="2024-02" db="EMBL/GenBank/DDBJ databases">
        <title>Chromosome-scale genome assembly of the rough periwinkle Littorina saxatilis.</title>
        <authorList>
            <person name="De Jode A."/>
            <person name="Faria R."/>
            <person name="Formenti G."/>
            <person name="Sims Y."/>
            <person name="Smith T.P."/>
            <person name="Tracey A."/>
            <person name="Wood J.M.D."/>
            <person name="Zagrodzka Z.B."/>
            <person name="Johannesson K."/>
            <person name="Butlin R.K."/>
            <person name="Leder E.H."/>
        </authorList>
    </citation>
    <scope>NUCLEOTIDE SEQUENCE [LARGE SCALE GENOMIC DNA]</scope>
    <source>
        <strain evidence="1">Snail1</strain>
        <tissue evidence="1">Muscle</tissue>
    </source>
</reference>
<evidence type="ECO:0008006" key="3">
    <source>
        <dbReference type="Google" id="ProtNLM"/>
    </source>
</evidence>